<reference evidence="2" key="2">
    <citation type="submission" date="2023-01" db="EMBL/GenBank/DDBJ databases">
        <authorList>
            <person name="Sun Q."/>
            <person name="Evtushenko L."/>
        </authorList>
    </citation>
    <scope>NUCLEOTIDE SEQUENCE</scope>
    <source>
        <strain evidence="2">VKM Ac-2007</strain>
    </source>
</reference>
<feature type="region of interest" description="Disordered" evidence="1">
    <location>
        <begin position="13"/>
        <end position="32"/>
    </location>
</feature>
<feature type="region of interest" description="Disordered" evidence="1">
    <location>
        <begin position="50"/>
        <end position="70"/>
    </location>
</feature>
<dbReference type="AlphaFoldDB" id="A0A9W6ME96"/>
<dbReference type="Proteomes" id="UP001143474">
    <property type="component" value="Unassembled WGS sequence"/>
</dbReference>
<sequence>MVSRTVHLSLPGSLFFTRSNDGRENPRSREIPEKTLSGFSPIARFLTGRLQGLPHGGRRTGLPPGQSPKV</sequence>
<evidence type="ECO:0000313" key="2">
    <source>
        <dbReference type="EMBL" id="GLK10648.1"/>
    </source>
</evidence>
<protein>
    <submittedName>
        <fullName evidence="2">Uncharacterized protein</fullName>
    </submittedName>
</protein>
<reference evidence="2" key="1">
    <citation type="journal article" date="2014" name="Int. J. Syst. Evol. Microbiol.">
        <title>Complete genome sequence of Corynebacterium casei LMG S-19264T (=DSM 44701T), isolated from a smear-ripened cheese.</title>
        <authorList>
            <consortium name="US DOE Joint Genome Institute (JGI-PGF)"/>
            <person name="Walter F."/>
            <person name="Albersmeier A."/>
            <person name="Kalinowski J."/>
            <person name="Ruckert C."/>
        </authorList>
    </citation>
    <scope>NUCLEOTIDE SEQUENCE</scope>
    <source>
        <strain evidence="2">VKM Ac-2007</strain>
    </source>
</reference>
<evidence type="ECO:0000256" key="1">
    <source>
        <dbReference type="SAM" id="MobiDB-lite"/>
    </source>
</evidence>
<dbReference type="EMBL" id="BSEV01000008">
    <property type="protein sequence ID" value="GLK10648.1"/>
    <property type="molecule type" value="Genomic_DNA"/>
</dbReference>
<accession>A0A9W6ME96</accession>
<proteinExistence type="predicted"/>
<comment type="caution">
    <text evidence="2">The sequence shown here is derived from an EMBL/GenBank/DDBJ whole genome shotgun (WGS) entry which is preliminary data.</text>
</comment>
<keyword evidence="3" id="KW-1185">Reference proteome</keyword>
<organism evidence="2 3">
    <name type="scientific">Streptosporangium carneum</name>
    <dbReference type="NCBI Taxonomy" id="47481"/>
    <lineage>
        <taxon>Bacteria</taxon>
        <taxon>Bacillati</taxon>
        <taxon>Actinomycetota</taxon>
        <taxon>Actinomycetes</taxon>
        <taxon>Streptosporangiales</taxon>
        <taxon>Streptosporangiaceae</taxon>
        <taxon>Streptosporangium</taxon>
    </lineage>
</organism>
<name>A0A9W6ME96_9ACTN</name>
<feature type="compositionally biased region" description="Basic and acidic residues" evidence="1">
    <location>
        <begin position="20"/>
        <end position="32"/>
    </location>
</feature>
<gene>
    <name evidence="2" type="ORF">GCM10017600_40540</name>
</gene>
<evidence type="ECO:0000313" key="3">
    <source>
        <dbReference type="Proteomes" id="UP001143474"/>
    </source>
</evidence>